<feature type="compositionally biased region" description="Polar residues" evidence="1">
    <location>
        <begin position="39"/>
        <end position="49"/>
    </location>
</feature>
<feature type="region of interest" description="Disordered" evidence="1">
    <location>
        <begin position="1"/>
        <end position="172"/>
    </location>
</feature>
<gene>
    <name evidence="2" type="ORF">BT96DRAFT_973396</name>
</gene>
<dbReference type="Proteomes" id="UP000799118">
    <property type="component" value="Unassembled WGS sequence"/>
</dbReference>
<feature type="compositionally biased region" description="Basic and acidic residues" evidence="1">
    <location>
        <begin position="556"/>
        <end position="570"/>
    </location>
</feature>
<keyword evidence="3" id="KW-1185">Reference proteome</keyword>
<reference evidence="2" key="1">
    <citation type="journal article" date="2019" name="Environ. Microbiol.">
        <title>Fungal ecological strategies reflected in gene transcription - a case study of two litter decomposers.</title>
        <authorList>
            <person name="Barbi F."/>
            <person name="Kohler A."/>
            <person name="Barry K."/>
            <person name="Baskaran P."/>
            <person name="Daum C."/>
            <person name="Fauchery L."/>
            <person name="Ihrmark K."/>
            <person name="Kuo A."/>
            <person name="LaButti K."/>
            <person name="Lipzen A."/>
            <person name="Morin E."/>
            <person name="Grigoriev I.V."/>
            <person name="Henrissat B."/>
            <person name="Lindahl B."/>
            <person name="Martin F."/>
        </authorList>
    </citation>
    <scope>NUCLEOTIDE SEQUENCE</scope>
    <source>
        <strain evidence="2">JB14</strain>
    </source>
</reference>
<sequence>MSVKPGSVATHIPPSLPSFAQTFSSKSLGSYGPDDNSLPPIQSRSSPNDFSRVKHSPMPIISRRRSDEDDTTKSAGRKRTHAEASSSRNEDSQPDSADSRNSPSLSRVKEEPDTPPLPTSVSENQIHDTSRTPAPSSISHPTKKRRVTISGAPALNTDVKVPPDQTNSTPISPVVIGLNIQRDNPSEVEQIRSMISVKQQQQALIEQRRGSTSGLMSPTVASGPSGEGQSKGPPAGSRSVRRSPNSGGSSNRRHTVVTQTTVHKPPSPNPNPTAPSTSTSIPSHSLPPPPISFARRRANQIGGTKRKPADIMISPRDAHTPEQFAPSIQSAPPIPHAGHQGSGIPGRFPMALPRLPSVMGVGDTVRRTVGGNVPPTPTRFSLQRGPSQAVAHPLPGISGRSPPTASVAIASTLVPPTPSALHNPTYMGEKSAFLAPYEALYDTLNDSRQLKAWLSEQMQRSKVLIQNLTQQQDKLHEVVDSLVEKKVSGMKAEISGLHRRVEELEDALRAATSSRRPSLEGPSSSRSKGKQPVRNGLPSGSSSVAEGYTFPPIPAIDRDRLRSSESERRISPAGWSGPDKEPQESDSGSPAPFEPRRLSLSSTRLEAPRAQSMENLARPFAMPSPPIPMRDGSSILHPTPPSSKLARGGRPPGPSRQQSSPRLPAAQDASVTSPPRRDESRRNSIMEIDIDDRES</sequence>
<feature type="compositionally biased region" description="Polar residues" evidence="1">
    <location>
        <begin position="511"/>
        <end position="526"/>
    </location>
</feature>
<organism evidence="2 3">
    <name type="scientific">Gymnopus androsaceus JB14</name>
    <dbReference type="NCBI Taxonomy" id="1447944"/>
    <lineage>
        <taxon>Eukaryota</taxon>
        <taxon>Fungi</taxon>
        <taxon>Dikarya</taxon>
        <taxon>Basidiomycota</taxon>
        <taxon>Agaricomycotina</taxon>
        <taxon>Agaricomycetes</taxon>
        <taxon>Agaricomycetidae</taxon>
        <taxon>Agaricales</taxon>
        <taxon>Marasmiineae</taxon>
        <taxon>Omphalotaceae</taxon>
        <taxon>Gymnopus</taxon>
    </lineage>
</organism>
<feature type="compositionally biased region" description="Polar residues" evidence="1">
    <location>
        <begin position="18"/>
        <end position="28"/>
    </location>
</feature>
<feature type="region of interest" description="Disordered" evidence="1">
    <location>
        <begin position="195"/>
        <end position="311"/>
    </location>
</feature>
<evidence type="ECO:0000313" key="2">
    <source>
        <dbReference type="EMBL" id="KAE9403980.1"/>
    </source>
</evidence>
<feature type="compositionally biased region" description="Polar residues" evidence="1">
    <location>
        <begin position="94"/>
        <end position="105"/>
    </location>
</feature>
<evidence type="ECO:0000313" key="3">
    <source>
        <dbReference type="Proteomes" id="UP000799118"/>
    </source>
</evidence>
<feature type="compositionally biased region" description="Polar residues" evidence="1">
    <location>
        <begin position="131"/>
        <end position="140"/>
    </location>
</feature>
<feature type="compositionally biased region" description="Low complexity" evidence="1">
    <location>
        <begin position="236"/>
        <end position="262"/>
    </location>
</feature>
<protein>
    <submittedName>
        <fullName evidence="2">Uncharacterized protein</fullName>
    </submittedName>
</protein>
<dbReference type="OrthoDB" id="2138242at2759"/>
<feature type="region of interest" description="Disordered" evidence="1">
    <location>
        <begin position="370"/>
        <end position="389"/>
    </location>
</feature>
<evidence type="ECO:0000256" key="1">
    <source>
        <dbReference type="SAM" id="MobiDB-lite"/>
    </source>
</evidence>
<feature type="compositionally biased region" description="Polar residues" evidence="1">
    <location>
        <begin position="196"/>
        <end position="222"/>
    </location>
</feature>
<feature type="compositionally biased region" description="Basic and acidic residues" evidence="1">
    <location>
        <begin position="675"/>
        <end position="684"/>
    </location>
</feature>
<feature type="region of interest" description="Disordered" evidence="1">
    <location>
        <begin position="509"/>
        <end position="695"/>
    </location>
</feature>
<feature type="compositionally biased region" description="Low complexity" evidence="1">
    <location>
        <begin position="274"/>
        <end position="284"/>
    </location>
</feature>
<proteinExistence type="predicted"/>
<dbReference type="AlphaFoldDB" id="A0A6A4I1X8"/>
<name>A0A6A4I1X8_9AGAR</name>
<accession>A0A6A4I1X8</accession>
<dbReference type="EMBL" id="ML769420">
    <property type="protein sequence ID" value="KAE9403980.1"/>
    <property type="molecule type" value="Genomic_DNA"/>
</dbReference>